<dbReference type="InParanoid" id="A2F198"/>
<sequence length="193" mass="22787">MNILSKYDIKYYEDLLSSIDLKQRNKDFTPFKVDYKYPIQNTIRYCIAKDNIDLLDFINYYLNDNTVLEEAIKQKNKEISKRYVSEFTKSDADKTLCLNQAVLSNLIEIFIELLQTVDTVPFNTLVLAIRLRRVEMVKIISQHKHNIIPGNILPFTNPLLFEIIYYYNEEIVEILKNEITDFNIKSNTDSVLQ</sequence>
<gene>
    <name evidence="1" type="ORF">TVAG_407560</name>
</gene>
<evidence type="ECO:0008006" key="3">
    <source>
        <dbReference type="Google" id="ProtNLM"/>
    </source>
</evidence>
<dbReference type="InterPro" id="IPR036770">
    <property type="entry name" value="Ankyrin_rpt-contain_sf"/>
</dbReference>
<reference evidence="1" key="2">
    <citation type="journal article" date="2007" name="Science">
        <title>Draft genome sequence of the sexually transmitted pathogen Trichomonas vaginalis.</title>
        <authorList>
            <person name="Carlton J.M."/>
            <person name="Hirt R.P."/>
            <person name="Silva J.C."/>
            <person name="Delcher A.L."/>
            <person name="Schatz M."/>
            <person name="Zhao Q."/>
            <person name="Wortman J.R."/>
            <person name="Bidwell S.L."/>
            <person name="Alsmark U.C.M."/>
            <person name="Besteiro S."/>
            <person name="Sicheritz-Ponten T."/>
            <person name="Noel C.J."/>
            <person name="Dacks J.B."/>
            <person name="Foster P.G."/>
            <person name="Simillion C."/>
            <person name="Van de Peer Y."/>
            <person name="Miranda-Saavedra D."/>
            <person name="Barton G.J."/>
            <person name="Westrop G.D."/>
            <person name="Mueller S."/>
            <person name="Dessi D."/>
            <person name="Fiori P.L."/>
            <person name="Ren Q."/>
            <person name="Paulsen I."/>
            <person name="Zhang H."/>
            <person name="Bastida-Corcuera F.D."/>
            <person name="Simoes-Barbosa A."/>
            <person name="Brown M.T."/>
            <person name="Hayes R.D."/>
            <person name="Mukherjee M."/>
            <person name="Okumura C.Y."/>
            <person name="Schneider R."/>
            <person name="Smith A.J."/>
            <person name="Vanacova S."/>
            <person name="Villalvazo M."/>
            <person name="Haas B.J."/>
            <person name="Pertea M."/>
            <person name="Feldblyum T.V."/>
            <person name="Utterback T.R."/>
            <person name="Shu C.L."/>
            <person name="Osoegawa K."/>
            <person name="de Jong P.J."/>
            <person name="Hrdy I."/>
            <person name="Horvathova L."/>
            <person name="Zubacova Z."/>
            <person name="Dolezal P."/>
            <person name="Malik S.B."/>
            <person name="Logsdon J.M. Jr."/>
            <person name="Henze K."/>
            <person name="Gupta A."/>
            <person name="Wang C.C."/>
            <person name="Dunne R.L."/>
            <person name="Upcroft J.A."/>
            <person name="Upcroft P."/>
            <person name="White O."/>
            <person name="Salzberg S.L."/>
            <person name="Tang P."/>
            <person name="Chiu C.-H."/>
            <person name="Lee Y.-S."/>
            <person name="Embley T.M."/>
            <person name="Coombs G.H."/>
            <person name="Mottram J.C."/>
            <person name="Tachezy J."/>
            <person name="Fraser-Liggett C.M."/>
            <person name="Johnson P.J."/>
        </authorList>
    </citation>
    <scope>NUCLEOTIDE SEQUENCE [LARGE SCALE GENOMIC DNA]</scope>
    <source>
        <strain evidence="1">G3</strain>
    </source>
</reference>
<proteinExistence type="predicted"/>
<dbReference type="Proteomes" id="UP000001542">
    <property type="component" value="Unassembled WGS sequence"/>
</dbReference>
<dbReference type="VEuPathDB" id="TrichDB:TVAG_407560"/>
<dbReference type="VEuPathDB" id="TrichDB:TVAGG3_0665630"/>
<protein>
    <recommendedName>
        <fullName evidence="3">DUF3447 domain-containing protein</fullName>
    </recommendedName>
</protein>
<evidence type="ECO:0000313" key="2">
    <source>
        <dbReference type="Proteomes" id="UP000001542"/>
    </source>
</evidence>
<dbReference type="AlphaFoldDB" id="A2F198"/>
<organism evidence="1 2">
    <name type="scientific">Trichomonas vaginalis (strain ATCC PRA-98 / G3)</name>
    <dbReference type="NCBI Taxonomy" id="412133"/>
    <lineage>
        <taxon>Eukaryota</taxon>
        <taxon>Metamonada</taxon>
        <taxon>Parabasalia</taxon>
        <taxon>Trichomonadida</taxon>
        <taxon>Trichomonadidae</taxon>
        <taxon>Trichomonas</taxon>
    </lineage>
</organism>
<evidence type="ECO:0000313" key="1">
    <source>
        <dbReference type="EMBL" id="EAY01327.1"/>
    </source>
</evidence>
<keyword evidence="2" id="KW-1185">Reference proteome</keyword>
<dbReference type="RefSeq" id="XP_001330185.1">
    <property type="nucleotide sequence ID" value="XM_001330150.1"/>
</dbReference>
<dbReference type="SMR" id="A2F198"/>
<reference evidence="1" key="1">
    <citation type="submission" date="2006-10" db="EMBL/GenBank/DDBJ databases">
        <authorList>
            <person name="Amadeo P."/>
            <person name="Zhao Q."/>
            <person name="Wortman J."/>
            <person name="Fraser-Liggett C."/>
            <person name="Carlton J."/>
        </authorList>
    </citation>
    <scope>NUCLEOTIDE SEQUENCE</scope>
    <source>
        <strain evidence="1">G3</strain>
    </source>
</reference>
<name>A2F198_TRIV3</name>
<accession>A2F198</accession>
<dbReference type="EMBL" id="DS113571">
    <property type="protein sequence ID" value="EAY01327.1"/>
    <property type="molecule type" value="Genomic_DNA"/>
</dbReference>
<dbReference type="KEGG" id="tva:4759153"/>
<dbReference type="SUPFAM" id="SSF48403">
    <property type="entry name" value="Ankyrin repeat"/>
    <property type="match status" value="1"/>
</dbReference>